<dbReference type="PRINTS" id="PR01217">
    <property type="entry name" value="PRICHEXTENSN"/>
</dbReference>
<accession>A0A251TJ03</accession>
<sequence length="370" mass="40779">MMRGFGVGFLLVLCFSASFGYGNAKTVEVVGFGECADCKEINIKPSQALSGLKVTVDCKLEDGTFQTRGVGKLNEEGQFKVNLPQEILKDGKLSEECYVQLHNAANAPCAFHNGLEASKITFMSKSDEKHTFGPTGQLKFSSAICASATFLPPFPKSHPWFKKFHHIFPHPPIVLPPIPYKKPCPPPEPKPEPPPEPKPEPPPEPKPKPPPEPKPKPPKPSPPKMKPPPKPEPKKPCPPKIKPPPKPEPKKPCPPKIKPPPKPEPKKPCPPKLLPPPIPTYKPHPKILTPPIPTYKPHPKILPPIPDYKPHPKILPPIPVYKPHPKILPPFPPVYKKPPCPPLSLPKLPPLPTLPPKFKHHPLIPAPPHP</sequence>
<dbReference type="Pfam" id="PF01190">
    <property type="entry name" value="Pollen_Ole_e_1"/>
    <property type="match status" value="1"/>
</dbReference>
<gene>
    <name evidence="4" type="ORF">HannXRQ_Chr10g0289061</name>
    <name evidence="3" type="ORF">HanXRQr2_Chr00c064g0833591</name>
</gene>
<name>A0A251TJ03_HELAN</name>
<reference evidence="4" key="2">
    <citation type="submission" date="2017-02" db="EMBL/GenBank/DDBJ databases">
        <title>Sunflower complete genome.</title>
        <authorList>
            <person name="Langlade N."/>
            <person name="Munos S."/>
        </authorList>
    </citation>
    <scope>NUCLEOTIDE SEQUENCE [LARGE SCALE GENOMIC DNA]</scope>
    <source>
        <tissue evidence="4">Leaves</tissue>
    </source>
</reference>
<proteinExistence type="predicted"/>
<reference evidence="3" key="3">
    <citation type="submission" date="2020-06" db="EMBL/GenBank/DDBJ databases">
        <title>Helianthus annuus Genome sequencing and assembly Release 2.</title>
        <authorList>
            <person name="Gouzy J."/>
            <person name="Langlade N."/>
            <person name="Munos S."/>
        </authorList>
    </citation>
    <scope>NUCLEOTIDE SEQUENCE</scope>
    <source>
        <tissue evidence="3">Leaves</tissue>
    </source>
</reference>
<feature type="signal peptide" evidence="2">
    <location>
        <begin position="1"/>
        <end position="24"/>
    </location>
</feature>
<reference evidence="3 5" key="1">
    <citation type="journal article" date="2017" name="Nature">
        <title>The sunflower genome provides insights into oil metabolism, flowering and Asterid evolution.</title>
        <authorList>
            <person name="Badouin H."/>
            <person name="Gouzy J."/>
            <person name="Grassa C.J."/>
            <person name="Murat F."/>
            <person name="Staton S.E."/>
            <person name="Cottret L."/>
            <person name="Lelandais-Briere C."/>
            <person name="Owens G.L."/>
            <person name="Carrere S."/>
            <person name="Mayjonade B."/>
            <person name="Legrand L."/>
            <person name="Gill N."/>
            <person name="Kane N.C."/>
            <person name="Bowers J.E."/>
            <person name="Hubner S."/>
            <person name="Bellec A."/>
            <person name="Berard A."/>
            <person name="Berges H."/>
            <person name="Blanchet N."/>
            <person name="Boniface M.C."/>
            <person name="Brunel D."/>
            <person name="Catrice O."/>
            <person name="Chaidir N."/>
            <person name="Claudel C."/>
            <person name="Donnadieu C."/>
            <person name="Faraut T."/>
            <person name="Fievet G."/>
            <person name="Helmstetter N."/>
            <person name="King M."/>
            <person name="Knapp S.J."/>
            <person name="Lai Z."/>
            <person name="Le Paslier M.C."/>
            <person name="Lippi Y."/>
            <person name="Lorenzon L."/>
            <person name="Mandel J.R."/>
            <person name="Marage G."/>
            <person name="Marchand G."/>
            <person name="Marquand E."/>
            <person name="Bret-Mestries E."/>
            <person name="Morien E."/>
            <person name="Nambeesan S."/>
            <person name="Nguyen T."/>
            <person name="Pegot-Espagnet P."/>
            <person name="Pouilly N."/>
            <person name="Raftis F."/>
            <person name="Sallet E."/>
            <person name="Schiex T."/>
            <person name="Thomas J."/>
            <person name="Vandecasteele C."/>
            <person name="Vares D."/>
            <person name="Vear F."/>
            <person name="Vautrin S."/>
            <person name="Crespi M."/>
            <person name="Mangin B."/>
            <person name="Burke J.M."/>
            <person name="Salse J."/>
            <person name="Munos S."/>
            <person name="Vincourt P."/>
            <person name="Rieseberg L.H."/>
            <person name="Langlade N.B."/>
        </authorList>
    </citation>
    <scope>NUCLEOTIDE SEQUENCE [LARGE SCALE GENOMIC DNA]</scope>
    <source>
        <strain evidence="5">cv. SF193</strain>
        <tissue evidence="3">Leaves</tissue>
    </source>
</reference>
<keyword evidence="2" id="KW-0732">Signal</keyword>
<protein>
    <recommendedName>
        <fullName evidence="6">Proline-rich protein 4</fullName>
    </recommendedName>
</protein>
<feature type="region of interest" description="Disordered" evidence="1">
    <location>
        <begin position="185"/>
        <end position="295"/>
    </location>
</feature>
<evidence type="ECO:0000256" key="2">
    <source>
        <dbReference type="SAM" id="SignalP"/>
    </source>
</evidence>
<dbReference type="AlphaFoldDB" id="A0A251TJ03"/>
<dbReference type="EMBL" id="CM007899">
    <property type="protein sequence ID" value="OTG10566.1"/>
    <property type="molecule type" value="Genomic_DNA"/>
</dbReference>
<evidence type="ECO:0008006" key="6">
    <source>
        <dbReference type="Google" id="ProtNLM"/>
    </source>
</evidence>
<feature type="compositionally biased region" description="Pro residues" evidence="1">
    <location>
        <begin position="216"/>
        <end position="228"/>
    </location>
</feature>
<dbReference type="STRING" id="4232.A0A251TJ03"/>
<evidence type="ECO:0000313" key="4">
    <source>
        <dbReference type="EMBL" id="OTG10566.1"/>
    </source>
</evidence>
<dbReference type="PANTHER" id="PTHR33935">
    <property type="entry name" value="OS10G0148100 PROTEIN"/>
    <property type="match status" value="1"/>
</dbReference>
<dbReference type="EMBL" id="MNCJ02000064">
    <property type="protein sequence ID" value="KAF5824205.1"/>
    <property type="molecule type" value="Genomic_DNA"/>
</dbReference>
<keyword evidence="5" id="KW-1185">Reference proteome</keyword>
<evidence type="ECO:0000313" key="5">
    <source>
        <dbReference type="Proteomes" id="UP000215914"/>
    </source>
</evidence>
<feature type="compositionally biased region" description="Basic and acidic residues" evidence="1">
    <location>
        <begin position="189"/>
        <end position="215"/>
    </location>
</feature>
<evidence type="ECO:0000313" key="3">
    <source>
        <dbReference type="EMBL" id="KAF5824205.1"/>
    </source>
</evidence>
<dbReference type="FunCoup" id="A0A251TJ03">
    <property type="interactions" value="15"/>
</dbReference>
<evidence type="ECO:0000256" key="1">
    <source>
        <dbReference type="SAM" id="MobiDB-lite"/>
    </source>
</evidence>
<feature type="compositionally biased region" description="Pro residues" evidence="1">
    <location>
        <begin position="268"/>
        <end position="295"/>
    </location>
</feature>
<dbReference type="OMA" id="FFHSIMH"/>
<dbReference type="PANTHER" id="PTHR33935:SF22">
    <property type="entry name" value="OS10G0149400 PROTEIN"/>
    <property type="match status" value="1"/>
</dbReference>
<dbReference type="InParanoid" id="A0A251TJ03"/>
<organism evidence="4 5">
    <name type="scientific">Helianthus annuus</name>
    <name type="common">Common sunflower</name>
    <dbReference type="NCBI Taxonomy" id="4232"/>
    <lineage>
        <taxon>Eukaryota</taxon>
        <taxon>Viridiplantae</taxon>
        <taxon>Streptophyta</taxon>
        <taxon>Embryophyta</taxon>
        <taxon>Tracheophyta</taxon>
        <taxon>Spermatophyta</taxon>
        <taxon>Magnoliopsida</taxon>
        <taxon>eudicotyledons</taxon>
        <taxon>Gunneridae</taxon>
        <taxon>Pentapetalae</taxon>
        <taxon>asterids</taxon>
        <taxon>campanulids</taxon>
        <taxon>Asterales</taxon>
        <taxon>Asteraceae</taxon>
        <taxon>Asteroideae</taxon>
        <taxon>Heliantheae alliance</taxon>
        <taxon>Heliantheae</taxon>
        <taxon>Helianthus</taxon>
    </lineage>
</organism>
<dbReference type="OrthoDB" id="692967at2759"/>
<feature type="chain" id="PRO_5013100815" description="Proline-rich protein 4" evidence="2">
    <location>
        <begin position="25"/>
        <end position="370"/>
    </location>
</feature>
<dbReference type="Proteomes" id="UP000215914">
    <property type="component" value="Chromosome 10"/>
</dbReference>